<name>A0A3N4I7F2_ASCIM</name>
<keyword evidence="3" id="KW-1185">Reference proteome</keyword>
<proteinExistence type="predicted"/>
<dbReference type="EMBL" id="ML119692">
    <property type="protein sequence ID" value="RPA80030.1"/>
    <property type="molecule type" value="Genomic_DNA"/>
</dbReference>
<feature type="region of interest" description="Disordered" evidence="1">
    <location>
        <begin position="282"/>
        <end position="315"/>
    </location>
</feature>
<evidence type="ECO:0000313" key="3">
    <source>
        <dbReference type="Proteomes" id="UP000275078"/>
    </source>
</evidence>
<reference evidence="2 3" key="1">
    <citation type="journal article" date="2018" name="Nat. Ecol. Evol.">
        <title>Pezizomycetes genomes reveal the molecular basis of ectomycorrhizal truffle lifestyle.</title>
        <authorList>
            <person name="Murat C."/>
            <person name="Payen T."/>
            <person name="Noel B."/>
            <person name="Kuo A."/>
            <person name="Morin E."/>
            <person name="Chen J."/>
            <person name="Kohler A."/>
            <person name="Krizsan K."/>
            <person name="Balestrini R."/>
            <person name="Da Silva C."/>
            <person name="Montanini B."/>
            <person name="Hainaut M."/>
            <person name="Levati E."/>
            <person name="Barry K.W."/>
            <person name="Belfiori B."/>
            <person name="Cichocki N."/>
            <person name="Clum A."/>
            <person name="Dockter R.B."/>
            <person name="Fauchery L."/>
            <person name="Guy J."/>
            <person name="Iotti M."/>
            <person name="Le Tacon F."/>
            <person name="Lindquist E.A."/>
            <person name="Lipzen A."/>
            <person name="Malagnac F."/>
            <person name="Mello A."/>
            <person name="Molinier V."/>
            <person name="Miyauchi S."/>
            <person name="Poulain J."/>
            <person name="Riccioni C."/>
            <person name="Rubini A."/>
            <person name="Sitrit Y."/>
            <person name="Splivallo R."/>
            <person name="Traeger S."/>
            <person name="Wang M."/>
            <person name="Zifcakova L."/>
            <person name="Wipf D."/>
            <person name="Zambonelli A."/>
            <person name="Paolocci F."/>
            <person name="Nowrousian M."/>
            <person name="Ottonello S."/>
            <person name="Baldrian P."/>
            <person name="Spatafora J.W."/>
            <person name="Henrissat B."/>
            <person name="Nagy L.G."/>
            <person name="Aury J.M."/>
            <person name="Wincker P."/>
            <person name="Grigoriev I.V."/>
            <person name="Bonfante P."/>
            <person name="Martin F.M."/>
        </authorList>
    </citation>
    <scope>NUCLEOTIDE SEQUENCE [LARGE SCALE GENOMIC DNA]</scope>
    <source>
        <strain evidence="2 3">RN42</strain>
    </source>
</reference>
<feature type="region of interest" description="Disordered" evidence="1">
    <location>
        <begin position="194"/>
        <end position="268"/>
    </location>
</feature>
<evidence type="ECO:0000256" key="1">
    <source>
        <dbReference type="SAM" id="MobiDB-lite"/>
    </source>
</evidence>
<feature type="region of interest" description="Disordered" evidence="1">
    <location>
        <begin position="139"/>
        <end position="158"/>
    </location>
</feature>
<sequence>MAPLCSKNWDDIPDMARDENYLLFKERLESAKEGKFLVSSNGVIKEETMATAGVLLSRKDWCLFCKTHLMDWEEDLTKNQHNKMKMFVDGCYVQFREFGEHVACMNCREKHRAASWPNNLPNPNDYLCRQQGSLAPHFRPFNLDIPEPNDVDEQDDPSFSLMKHYYPDYESDYASSTASSNYDSYDSDLFADEKQHRVRRSPKQKSSPVAFVKSPQAERAARPKPGAYDRKPTVGHALKRKHRESPEPATLRVNKKPLTSRPYGAPEKDAFIRPAHRPTAIRNGIPLKKDSSTPGIRQPIPQVPTPLRGPVMRAPLLPRKPKVSDVVVRHRRRHAAPSLSAPTGLKKKKKVKVPADVSVYHSSTASIAKMTPPVSPVENSADLKGLFSDLQLEETPEETHGEGSLISPPRDEVANQLEMPPALENEEPFYEQEHESIQEFKVEPLSEEEAIAIKRESTPNPLLAYLDSYEPSCLPDVNHPSESLFAYLTHSTQNLDALQRATLHAQNAFASGYTYDIDLESKFLF</sequence>
<evidence type="ECO:0000313" key="2">
    <source>
        <dbReference type="EMBL" id="RPA80030.1"/>
    </source>
</evidence>
<organism evidence="2 3">
    <name type="scientific">Ascobolus immersus RN42</name>
    <dbReference type="NCBI Taxonomy" id="1160509"/>
    <lineage>
        <taxon>Eukaryota</taxon>
        <taxon>Fungi</taxon>
        <taxon>Dikarya</taxon>
        <taxon>Ascomycota</taxon>
        <taxon>Pezizomycotina</taxon>
        <taxon>Pezizomycetes</taxon>
        <taxon>Pezizales</taxon>
        <taxon>Ascobolaceae</taxon>
        <taxon>Ascobolus</taxon>
    </lineage>
</organism>
<gene>
    <name evidence="2" type="ORF">BJ508DRAFT_131664</name>
</gene>
<dbReference type="Proteomes" id="UP000275078">
    <property type="component" value="Unassembled WGS sequence"/>
</dbReference>
<dbReference type="AlphaFoldDB" id="A0A3N4I7F2"/>
<protein>
    <submittedName>
        <fullName evidence="2">Uncharacterized protein</fullName>
    </submittedName>
</protein>
<accession>A0A3N4I7F2</accession>
<feature type="compositionally biased region" description="Acidic residues" evidence="1">
    <location>
        <begin position="147"/>
        <end position="156"/>
    </location>
</feature>